<dbReference type="AlphaFoldDB" id="A0AAI9ZLL8"/>
<dbReference type="Proteomes" id="UP001243989">
    <property type="component" value="Unassembled WGS sequence"/>
</dbReference>
<evidence type="ECO:0000256" key="3">
    <source>
        <dbReference type="ARBA" id="ARBA00030602"/>
    </source>
</evidence>
<dbReference type="EMBL" id="JAHMHQ010000015">
    <property type="protein sequence ID" value="KAK1634228.1"/>
    <property type="molecule type" value="Genomic_DNA"/>
</dbReference>
<accession>A0AAI9ZLL8</accession>
<dbReference type="InterPro" id="IPR036568">
    <property type="entry name" value="GGCT-like_sf"/>
</dbReference>
<dbReference type="GeneID" id="85480218"/>
<feature type="domain" description="Gamma-glutamylcyclotransferase AIG2-like" evidence="4">
    <location>
        <begin position="225"/>
        <end position="321"/>
    </location>
</feature>
<dbReference type="PANTHER" id="PTHR31544:SF4">
    <property type="entry name" value="GAMMA-GLUTAMYLCYCLOTRANSFERASE-RELATED"/>
    <property type="match status" value="1"/>
</dbReference>
<keyword evidence="2" id="KW-0808">Transferase</keyword>
<dbReference type="Gene3D" id="3.10.490.10">
    <property type="entry name" value="Gamma-glutamyl cyclotransferase-like"/>
    <property type="match status" value="1"/>
</dbReference>
<dbReference type="RefSeq" id="XP_060442835.1">
    <property type="nucleotide sequence ID" value="XM_060595356.1"/>
</dbReference>
<dbReference type="SUPFAM" id="SSF110857">
    <property type="entry name" value="Gamma-glutamyl cyclotransferase-like"/>
    <property type="match status" value="1"/>
</dbReference>
<sequence>MDLLHELESMVVTQQDNIEPDYDDIKSWQSLFGYTYSDAAQKIQDHRSNFARAQVSDLHWEMVRAEKEDQGYDKESYEYSCSLPRAQTSHGAEKSTKTKKKKPSIYLLKLEGPFSTSEDVKIACGTSSMLLSRFTGTDDNGAPASFCKVDGATRKMILDHLSDVVSTFQPTFIRYSKAEKALSTTSMHPTLGSEATLPNHRPSFESDLESDQRLLPTQDQYPVWYFFYGTLADPSVLKNLIGIGEPVYSAAKVRGGRLGTWGGKYKALVDALAYETGCVEGHAFLITNKDQEDALQCYETDNYEVVRCMIELEGQKEEKVRGLTFRFIGDTDP</sequence>
<dbReference type="InterPro" id="IPR045038">
    <property type="entry name" value="AIG2-like"/>
</dbReference>
<evidence type="ECO:0000313" key="5">
    <source>
        <dbReference type="EMBL" id="KAK1634228.1"/>
    </source>
</evidence>
<keyword evidence="6" id="KW-1185">Reference proteome</keyword>
<proteinExistence type="inferred from homology"/>
<organism evidence="5 6">
    <name type="scientific">Colletotrichum phormii</name>
    <dbReference type="NCBI Taxonomy" id="359342"/>
    <lineage>
        <taxon>Eukaryota</taxon>
        <taxon>Fungi</taxon>
        <taxon>Dikarya</taxon>
        <taxon>Ascomycota</taxon>
        <taxon>Pezizomycotina</taxon>
        <taxon>Sordariomycetes</taxon>
        <taxon>Hypocreomycetidae</taxon>
        <taxon>Glomerellales</taxon>
        <taxon>Glomerellaceae</taxon>
        <taxon>Colletotrichum</taxon>
        <taxon>Colletotrichum acutatum species complex</taxon>
    </lineage>
</organism>
<reference evidence="5" key="1">
    <citation type="submission" date="2021-06" db="EMBL/GenBank/DDBJ databases">
        <title>Comparative genomics, transcriptomics and evolutionary studies reveal genomic signatures of adaptation to plant cell wall in hemibiotrophic fungi.</title>
        <authorList>
            <consortium name="DOE Joint Genome Institute"/>
            <person name="Baroncelli R."/>
            <person name="Diaz J.F."/>
            <person name="Benocci T."/>
            <person name="Peng M."/>
            <person name="Battaglia E."/>
            <person name="Haridas S."/>
            <person name="Andreopoulos W."/>
            <person name="Labutti K."/>
            <person name="Pangilinan J."/>
            <person name="Floch G.L."/>
            <person name="Makela M.R."/>
            <person name="Henrissat B."/>
            <person name="Grigoriev I.V."/>
            <person name="Crouch J.A."/>
            <person name="De Vries R.P."/>
            <person name="Sukno S.A."/>
            <person name="Thon M.R."/>
        </authorList>
    </citation>
    <scope>NUCLEOTIDE SEQUENCE</scope>
    <source>
        <strain evidence="5">CBS 102054</strain>
    </source>
</reference>
<dbReference type="PANTHER" id="PTHR31544">
    <property type="entry name" value="AIG2-LIKE PROTEIN D"/>
    <property type="match status" value="1"/>
</dbReference>
<comment type="caution">
    <text evidence="5">The sequence shown here is derived from an EMBL/GenBank/DDBJ whole genome shotgun (WGS) entry which is preliminary data.</text>
</comment>
<evidence type="ECO:0000256" key="2">
    <source>
        <dbReference type="ARBA" id="ARBA00022679"/>
    </source>
</evidence>
<dbReference type="CDD" id="cd06661">
    <property type="entry name" value="GGCT_like"/>
    <property type="match status" value="1"/>
</dbReference>
<dbReference type="InterPro" id="IPR013024">
    <property type="entry name" value="GGCT-like"/>
</dbReference>
<gene>
    <name evidence="5" type="ORF">BDP81DRAFT_493452</name>
</gene>
<dbReference type="GO" id="GO:0016740">
    <property type="term" value="F:transferase activity"/>
    <property type="evidence" value="ECO:0007669"/>
    <property type="project" value="UniProtKB-KW"/>
</dbReference>
<dbReference type="Pfam" id="PF06094">
    <property type="entry name" value="GGACT"/>
    <property type="match status" value="1"/>
</dbReference>
<evidence type="ECO:0000256" key="1">
    <source>
        <dbReference type="ARBA" id="ARBA00008861"/>
    </source>
</evidence>
<evidence type="ECO:0000259" key="4">
    <source>
        <dbReference type="Pfam" id="PF06094"/>
    </source>
</evidence>
<dbReference type="InterPro" id="IPR009288">
    <property type="entry name" value="AIG2-like_dom"/>
</dbReference>
<evidence type="ECO:0000313" key="6">
    <source>
        <dbReference type="Proteomes" id="UP001243989"/>
    </source>
</evidence>
<protein>
    <recommendedName>
        <fullName evidence="3">Putative gamma-glutamylcyclotransferase</fullName>
    </recommendedName>
</protein>
<name>A0AAI9ZLL8_9PEZI</name>
<comment type="similarity">
    <text evidence="1">Belongs to the gamma-glutamylcyclotransferase family.</text>
</comment>